<dbReference type="UniPathway" id="UPA00196"/>
<dbReference type="GO" id="GO:0016020">
    <property type="term" value="C:membrane"/>
    <property type="evidence" value="ECO:0007669"/>
    <property type="project" value="GOC"/>
</dbReference>
<dbReference type="AlphaFoldDB" id="A0A3N4I5K7"/>
<dbReference type="Proteomes" id="UP000275078">
    <property type="component" value="Unassembled WGS sequence"/>
</dbReference>
<reference evidence="3 4" key="1">
    <citation type="journal article" date="2018" name="Nat. Ecol. Evol.">
        <title>Pezizomycetes genomes reveal the molecular basis of ectomycorrhizal truffle lifestyle.</title>
        <authorList>
            <person name="Murat C."/>
            <person name="Payen T."/>
            <person name="Noel B."/>
            <person name="Kuo A."/>
            <person name="Morin E."/>
            <person name="Chen J."/>
            <person name="Kohler A."/>
            <person name="Krizsan K."/>
            <person name="Balestrini R."/>
            <person name="Da Silva C."/>
            <person name="Montanini B."/>
            <person name="Hainaut M."/>
            <person name="Levati E."/>
            <person name="Barry K.W."/>
            <person name="Belfiori B."/>
            <person name="Cichocki N."/>
            <person name="Clum A."/>
            <person name="Dockter R.B."/>
            <person name="Fauchery L."/>
            <person name="Guy J."/>
            <person name="Iotti M."/>
            <person name="Le Tacon F."/>
            <person name="Lindquist E.A."/>
            <person name="Lipzen A."/>
            <person name="Malagnac F."/>
            <person name="Mello A."/>
            <person name="Molinier V."/>
            <person name="Miyauchi S."/>
            <person name="Poulain J."/>
            <person name="Riccioni C."/>
            <person name="Rubini A."/>
            <person name="Sitrit Y."/>
            <person name="Splivallo R."/>
            <person name="Traeger S."/>
            <person name="Wang M."/>
            <person name="Zifcakova L."/>
            <person name="Wipf D."/>
            <person name="Zambonelli A."/>
            <person name="Paolocci F."/>
            <person name="Nowrousian M."/>
            <person name="Ottonello S."/>
            <person name="Baldrian P."/>
            <person name="Spatafora J.W."/>
            <person name="Henrissat B."/>
            <person name="Nagy L.G."/>
            <person name="Aury J.M."/>
            <person name="Wincker P."/>
            <person name="Grigoriev I.V."/>
            <person name="Bonfante P."/>
            <person name="Martin F.M."/>
        </authorList>
    </citation>
    <scope>NUCLEOTIDE SEQUENCE [LARGE SCALE GENOMIC DNA]</scope>
    <source>
        <strain evidence="3 4">RN42</strain>
    </source>
</reference>
<evidence type="ECO:0000256" key="2">
    <source>
        <dbReference type="ARBA" id="ARBA00012176"/>
    </source>
</evidence>
<comment type="similarity">
    <text evidence="1">Belongs to the PIGL family.</text>
</comment>
<protein>
    <recommendedName>
        <fullName evidence="2">N-acetylglucosaminylphosphatidylinositol deacetylase</fullName>
        <ecNumber evidence="2">3.5.1.89</ecNumber>
    </recommendedName>
</protein>
<keyword evidence="4" id="KW-1185">Reference proteome</keyword>
<dbReference type="InterPro" id="IPR024078">
    <property type="entry name" value="LmbE-like_dom_sf"/>
</dbReference>
<name>A0A3N4I5K7_ASCIM</name>
<dbReference type="Pfam" id="PF02585">
    <property type="entry name" value="PIG-L"/>
    <property type="match status" value="1"/>
</dbReference>
<dbReference type="SUPFAM" id="SSF102588">
    <property type="entry name" value="LmbE-like"/>
    <property type="match status" value="1"/>
</dbReference>
<evidence type="ECO:0000313" key="3">
    <source>
        <dbReference type="EMBL" id="RPA81385.1"/>
    </source>
</evidence>
<dbReference type="GO" id="GO:0000225">
    <property type="term" value="F:N-acetylglucosaminylphosphatidylinositol deacetylase activity"/>
    <property type="evidence" value="ECO:0007669"/>
    <property type="project" value="UniProtKB-EC"/>
</dbReference>
<evidence type="ECO:0000313" key="4">
    <source>
        <dbReference type="Proteomes" id="UP000275078"/>
    </source>
</evidence>
<dbReference type="GO" id="GO:0005783">
    <property type="term" value="C:endoplasmic reticulum"/>
    <property type="evidence" value="ECO:0007669"/>
    <property type="project" value="TreeGrafter"/>
</dbReference>
<proteinExistence type="inferred from homology"/>
<organism evidence="3 4">
    <name type="scientific">Ascobolus immersus RN42</name>
    <dbReference type="NCBI Taxonomy" id="1160509"/>
    <lineage>
        <taxon>Eukaryota</taxon>
        <taxon>Fungi</taxon>
        <taxon>Dikarya</taxon>
        <taxon>Ascomycota</taxon>
        <taxon>Pezizomycotina</taxon>
        <taxon>Pezizomycetes</taxon>
        <taxon>Pezizales</taxon>
        <taxon>Ascobolaceae</taxon>
        <taxon>Ascobolus</taxon>
    </lineage>
</organism>
<sequence>MLFRFNTPPPPTLPSTLQKTKSLTLLIAHPDDETMFFSPALQSLSKTHTVRIWCLSSGGAGGVPTVRRAELKSAATMLGLDAKNVRTLGEDDGGLEDGMGIVWSQEEVGTALDRLEREEGKGDGWITFDYGGISGHVNHCSLLEGLQSYLKVVGRDDEPIWVLESVGMPRKYSFWLEALWAKIVPYSPAKGKTRFVNTWEQWRQAQDAMVNGHESQMRWFRYGWVGIGRYLLVNELLEVGSPAFEASQTPRVSKEL</sequence>
<dbReference type="PANTHER" id="PTHR12993:SF11">
    <property type="entry name" value="N-ACETYLGLUCOSAMINYL-PHOSPHATIDYLINOSITOL DE-N-ACETYLASE"/>
    <property type="match status" value="1"/>
</dbReference>
<evidence type="ECO:0000256" key="1">
    <source>
        <dbReference type="ARBA" id="ARBA00006066"/>
    </source>
</evidence>
<gene>
    <name evidence="3" type="ORF">BJ508DRAFT_414820</name>
</gene>
<accession>A0A3N4I5K7</accession>
<dbReference type="InterPro" id="IPR003737">
    <property type="entry name" value="GlcNAc_PI_deacetylase-related"/>
</dbReference>
<dbReference type="Gene3D" id="3.40.50.10320">
    <property type="entry name" value="LmbE-like"/>
    <property type="match status" value="1"/>
</dbReference>
<dbReference type="EMBL" id="ML119680">
    <property type="protein sequence ID" value="RPA81385.1"/>
    <property type="molecule type" value="Genomic_DNA"/>
</dbReference>
<dbReference type="PANTHER" id="PTHR12993">
    <property type="entry name" value="N-ACETYLGLUCOSAMINYL-PHOSPHATIDYLINOSITOL DE-N-ACETYLASE-RELATED"/>
    <property type="match status" value="1"/>
</dbReference>
<dbReference type="EC" id="3.5.1.89" evidence="2"/>
<dbReference type="OrthoDB" id="440160at2759"/>
<dbReference type="GO" id="GO:0006506">
    <property type="term" value="P:GPI anchor biosynthetic process"/>
    <property type="evidence" value="ECO:0007669"/>
    <property type="project" value="UniProtKB-UniPathway"/>
</dbReference>
<dbReference type="STRING" id="1160509.A0A3N4I5K7"/>